<sequence length="84" mass="9388">MRRDLLDRGRLQVQQDRFGARLPQIVALFGTADDARHLKTTRGEQALQPQRDLSMTSSDDNAHASDRTPERPHSPHEMGGVSAL</sequence>
<proteinExistence type="predicted"/>
<comment type="caution">
    <text evidence="2">The sequence shown here is derived from an EMBL/GenBank/DDBJ whole genome shotgun (WGS) entry which is preliminary data.</text>
</comment>
<dbReference type="AlphaFoldDB" id="A0A4Y3VD49"/>
<dbReference type="EMBL" id="BJND01000017">
    <property type="protein sequence ID" value="GEC04857.1"/>
    <property type="molecule type" value="Genomic_DNA"/>
</dbReference>
<protein>
    <submittedName>
        <fullName evidence="2">Uncharacterized protein</fullName>
    </submittedName>
</protein>
<evidence type="ECO:0000313" key="2">
    <source>
        <dbReference type="EMBL" id="GEC04857.1"/>
    </source>
</evidence>
<accession>A0A4Y3VD49</accession>
<organism evidence="2 3">
    <name type="scientific">Streptomyces spinoverrucosus</name>
    <dbReference type="NCBI Taxonomy" id="284043"/>
    <lineage>
        <taxon>Bacteria</taxon>
        <taxon>Bacillati</taxon>
        <taxon>Actinomycetota</taxon>
        <taxon>Actinomycetes</taxon>
        <taxon>Kitasatosporales</taxon>
        <taxon>Streptomycetaceae</taxon>
        <taxon>Streptomyces</taxon>
    </lineage>
</organism>
<feature type="region of interest" description="Disordered" evidence="1">
    <location>
        <begin position="40"/>
        <end position="84"/>
    </location>
</feature>
<gene>
    <name evidence="2" type="ORF">SSP24_25120</name>
</gene>
<reference evidence="2 3" key="1">
    <citation type="submission" date="2019-06" db="EMBL/GenBank/DDBJ databases">
        <title>Whole genome shotgun sequence of Streptomyces spinoverrucosus NBRC 14228.</title>
        <authorList>
            <person name="Hosoyama A."/>
            <person name="Uohara A."/>
            <person name="Ohji S."/>
            <person name="Ichikawa N."/>
        </authorList>
    </citation>
    <scope>NUCLEOTIDE SEQUENCE [LARGE SCALE GENOMIC DNA]</scope>
    <source>
        <strain evidence="2 3">NBRC 14228</strain>
    </source>
</reference>
<evidence type="ECO:0000313" key="3">
    <source>
        <dbReference type="Proteomes" id="UP000317881"/>
    </source>
</evidence>
<feature type="compositionally biased region" description="Polar residues" evidence="1">
    <location>
        <begin position="47"/>
        <end position="59"/>
    </location>
</feature>
<name>A0A4Y3VD49_9ACTN</name>
<evidence type="ECO:0000256" key="1">
    <source>
        <dbReference type="SAM" id="MobiDB-lite"/>
    </source>
</evidence>
<keyword evidence="3" id="KW-1185">Reference proteome</keyword>
<dbReference type="Proteomes" id="UP000317881">
    <property type="component" value="Unassembled WGS sequence"/>
</dbReference>
<feature type="compositionally biased region" description="Basic and acidic residues" evidence="1">
    <location>
        <begin position="60"/>
        <end position="76"/>
    </location>
</feature>